<evidence type="ECO:0000313" key="3">
    <source>
        <dbReference type="EMBL" id="CAJ0557923.1"/>
    </source>
</evidence>
<evidence type="ECO:0000256" key="2">
    <source>
        <dbReference type="SAM" id="Phobius"/>
    </source>
</evidence>
<dbReference type="AlphaFoldDB" id="A0AA36C5K8"/>
<keyword evidence="2" id="KW-1133">Transmembrane helix</keyword>
<organism evidence="3 4">
    <name type="scientific">Mesorhabditis spiculigera</name>
    <dbReference type="NCBI Taxonomy" id="96644"/>
    <lineage>
        <taxon>Eukaryota</taxon>
        <taxon>Metazoa</taxon>
        <taxon>Ecdysozoa</taxon>
        <taxon>Nematoda</taxon>
        <taxon>Chromadorea</taxon>
        <taxon>Rhabditida</taxon>
        <taxon>Rhabditina</taxon>
        <taxon>Rhabditomorpha</taxon>
        <taxon>Rhabditoidea</taxon>
        <taxon>Rhabditidae</taxon>
        <taxon>Mesorhabditinae</taxon>
        <taxon>Mesorhabditis</taxon>
    </lineage>
</organism>
<keyword evidence="2" id="KW-0472">Membrane</keyword>
<feature type="transmembrane region" description="Helical" evidence="2">
    <location>
        <begin position="101"/>
        <end position="125"/>
    </location>
</feature>
<keyword evidence="2" id="KW-0812">Transmembrane</keyword>
<feature type="transmembrane region" description="Helical" evidence="2">
    <location>
        <begin position="7"/>
        <end position="26"/>
    </location>
</feature>
<protein>
    <submittedName>
        <fullName evidence="3">Uncharacterized protein</fullName>
    </submittedName>
</protein>
<feature type="region of interest" description="Disordered" evidence="1">
    <location>
        <begin position="128"/>
        <end position="163"/>
    </location>
</feature>
<accession>A0AA36C5K8</accession>
<dbReference type="EMBL" id="CATQJA010000157">
    <property type="protein sequence ID" value="CAJ0557923.1"/>
    <property type="molecule type" value="Genomic_DNA"/>
</dbReference>
<feature type="non-terminal residue" evidence="3">
    <location>
        <position position="1"/>
    </location>
</feature>
<comment type="caution">
    <text evidence="3">The sequence shown here is derived from an EMBL/GenBank/DDBJ whole genome shotgun (WGS) entry which is preliminary data.</text>
</comment>
<evidence type="ECO:0000313" key="4">
    <source>
        <dbReference type="Proteomes" id="UP001177023"/>
    </source>
</evidence>
<evidence type="ECO:0000256" key="1">
    <source>
        <dbReference type="SAM" id="MobiDB-lite"/>
    </source>
</evidence>
<keyword evidence="4" id="KW-1185">Reference proteome</keyword>
<reference evidence="3" key="1">
    <citation type="submission" date="2023-06" db="EMBL/GenBank/DDBJ databases">
        <authorList>
            <person name="Delattre M."/>
        </authorList>
    </citation>
    <scope>NUCLEOTIDE SEQUENCE</scope>
    <source>
        <strain evidence="3">AF72</strain>
    </source>
</reference>
<proteinExistence type="predicted"/>
<name>A0AA36C5K8_9BILA</name>
<dbReference type="Proteomes" id="UP001177023">
    <property type="component" value="Unassembled WGS sequence"/>
</dbReference>
<sequence length="163" mass="18129">MMSAFQGFSLISYLCLFFFFVVIVEIQGKEYLCRQGVDYGLVDTWTREQGPKNSPFDGKQIHLISNTHKEVFAEYEKYIAKEVDITNPAARKKIDKKMPDWLPYALGGAAALLLLAAAVTTAVVLNAKKNKKKGKKEDEATSTEDAAPEKSQVSEATETTNEV</sequence>
<gene>
    <name evidence="3" type="ORF">MSPICULIGERA_LOCUS670</name>
</gene>
<feature type="compositionally biased region" description="Polar residues" evidence="1">
    <location>
        <begin position="151"/>
        <end position="163"/>
    </location>
</feature>